<evidence type="ECO:0000313" key="2">
    <source>
        <dbReference type="EMBL" id="CEG04871.1"/>
    </source>
</evidence>
<sequence length="465" mass="52254">MNNNPNPLKKYPPPADHTSNSYNTNSSGNFWSNSFSNSGIGASGNDRLNISNGYHEPSLAEIYGNRRVVDEDSNQKLLEDEIQEIKTEDQVPDIGNQFAPEGKPTTGLIGLKYSEDLIKEFFSTWPHSVNVQGIPTAPDDVKGIALRGAYNPAANSSLTFAAKNVKADISSKEPMNRAQINSAVKDKDKKTSEVGLSASKWTDSILEALRCVHYPNFHMEAIIPSFEQRQNKVLSLLQTYKMATFMYESIKQPEESDLKEYGTSTHITHFLLNPWLPVFLSLRDLVSIGNTATIKANTNASNSITLEDRADAERKLENMTEQLLHRFMEITLMLFSIICNERDQFRSTHTRTGGSLKVGSYTCEIDDDGYVYVARKDNVLATTRYGRTPVIRFEAKRMKSGNKSAVPQIFSELLSAAALNRQYDIAKRGLEASDYHDVRDMLNHFFLSTNRFVSRLSSFSWSIIQ</sequence>
<comment type="caution">
    <text evidence="2">The sequence shown here is derived from an EMBL/GenBank/DDBJ whole genome shotgun (WGS) entry which is preliminary data.</text>
</comment>
<reference evidence="2" key="1">
    <citation type="submission" date="2013-05" db="EMBL/GenBank/DDBJ databases">
        <title>Draft genome sequences of six wheat associated Fusarium spp. isolates.</title>
        <authorList>
            <person name="Moolhuijzen P.M."/>
            <person name="Manners J.M."/>
            <person name="Wilcox S."/>
            <person name="Bellgard M.I."/>
            <person name="Gardiner D.M."/>
        </authorList>
    </citation>
    <scope>NUCLEOTIDE SEQUENCE</scope>
    <source>
        <strain evidence="2">CS3069</strain>
    </source>
</reference>
<dbReference type="AlphaFoldDB" id="A0A090N5P1"/>
<dbReference type="EMBL" id="CBMI010002278">
    <property type="protein sequence ID" value="CEG04871.1"/>
    <property type="molecule type" value="Genomic_DNA"/>
</dbReference>
<accession>A0A090N5P1</accession>
<gene>
    <name evidence="2" type="ORF">BN850_0079660</name>
</gene>
<protein>
    <submittedName>
        <fullName evidence="2">WGS project CBMI000000000 data, contig CS3069_c002280</fullName>
    </submittedName>
</protein>
<organism evidence="2">
    <name type="scientific">Fusarium clavum</name>
    <dbReference type="NCBI Taxonomy" id="2594811"/>
    <lineage>
        <taxon>Eukaryota</taxon>
        <taxon>Fungi</taxon>
        <taxon>Dikarya</taxon>
        <taxon>Ascomycota</taxon>
        <taxon>Pezizomycotina</taxon>
        <taxon>Sordariomycetes</taxon>
        <taxon>Hypocreomycetidae</taxon>
        <taxon>Hypocreales</taxon>
        <taxon>Nectriaceae</taxon>
        <taxon>Fusarium</taxon>
        <taxon>Fusarium incarnatum-equiseti species complex</taxon>
    </lineage>
</organism>
<evidence type="ECO:0000256" key="1">
    <source>
        <dbReference type="SAM" id="MobiDB-lite"/>
    </source>
</evidence>
<proteinExistence type="predicted"/>
<name>A0A090N5P1_9HYPO</name>
<feature type="region of interest" description="Disordered" evidence="1">
    <location>
        <begin position="1"/>
        <end position="22"/>
    </location>
</feature>